<reference evidence="1 2" key="1">
    <citation type="submission" date="2018-12" db="EMBL/GenBank/DDBJ databases">
        <title>Complete genome of Litorilituus sediminis.</title>
        <authorList>
            <person name="Liu A."/>
            <person name="Rong J."/>
        </authorList>
    </citation>
    <scope>NUCLEOTIDE SEQUENCE [LARGE SCALE GENOMIC DNA]</scope>
    <source>
        <strain evidence="1 2">JCM 17549</strain>
    </source>
</reference>
<gene>
    <name evidence="1" type="ORF">EMK97_08010</name>
</gene>
<organism evidence="1 2">
    <name type="scientific">Litorilituus sediminis</name>
    <dbReference type="NCBI Taxonomy" id="718192"/>
    <lineage>
        <taxon>Bacteria</taxon>
        <taxon>Pseudomonadati</taxon>
        <taxon>Pseudomonadota</taxon>
        <taxon>Gammaproteobacteria</taxon>
        <taxon>Alteromonadales</taxon>
        <taxon>Colwelliaceae</taxon>
        <taxon>Litorilituus</taxon>
    </lineage>
</organism>
<dbReference type="AlphaFoldDB" id="A0A4P6P893"/>
<dbReference type="Proteomes" id="UP000290244">
    <property type="component" value="Chromosome"/>
</dbReference>
<keyword evidence="2" id="KW-1185">Reference proteome</keyword>
<evidence type="ECO:0000313" key="2">
    <source>
        <dbReference type="Proteomes" id="UP000290244"/>
    </source>
</evidence>
<dbReference type="EMBL" id="CP034759">
    <property type="protein sequence ID" value="QBG35657.1"/>
    <property type="molecule type" value="Genomic_DNA"/>
</dbReference>
<proteinExistence type="predicted"/>
<name>A0A4P6P893_9GAMM</name>
<dbReference type="KEGG" id="lsd:EMK97_08010"/>
<dbReference type="RefSeq" id="WP_130601046.1">
    <property type="nucleotide sequence ID" value="NZ_CP034759.1"/>
</dbReference>
<dbReference type="OrthoDB" id="6226809at2"/>
<evidence type="ECO:0000313" key="1">
    <source>
        <dbReference type="EMBL" id="QBG35657.1"/>
    </source>
</evidence>
<protein>
    <submittedName>
        <fullName evidence="1">Uncharacterized protein</fullName>
    </submittedName>
</protein>
<sequence>MNIQNVSSMNGIGYHLNYSNEPIDRVEQARLSSQQYLNDFITPEQKQAIAEAVKEKQSQQQDEIKSNYQTAKDIELAQAYYQQQQKVIDTYMQASSDEQTSPSSDINALSLLTDYYIDKYHRHNDIKDSLNELGELIAPPAIMPYVSEQTSVVNQQKLAAYQSITELNNQHYLHLSV</sequence>
<accession>A0A4P6P893</accession>